<evidence type="ECO:0000313" key="2">
    <source>
        <dbReference type="EMBL" id="QCG76234.1"/>
    </source>
</evidence>
<name>A0A4Y5JUD5_9CAUD</name>
<feature type="transmembrane region" description="Helical" evidence="1">
    <location>
        <begin position="12"/>
        <end position="31"/>
    </location>
</feature>
<dbReference type="EMBL" id="MK797984">
    <property type="protein sequence ID" value="QCG76234.1"/>
    <property type="molecule type" value="Genomic_DNA"/>
</dbReference>
<accession>A0A4Y5JUD5</accession>
<keyword evidence="3" id="KW-1185">Reference proteome</keyword>
<proteinExistence type="predicted"/>
<keyword evidence="1" id="KW-0472">Membrane</keyword>
<sequence length="42" mass="5195">MSIRHKTEFNVYSLYNLVCYYNITYITVYINKQLCRLMKLKI</sequence>
<organism evidence="2 3">
    <name type="scientific">Pseudomonas phage vB_PaeM_PA5oct</name>
    <dbReference type="NCBI Taxonomy" id="2163605"/>
    <lineage>
        <taxon>Viruses</taxon>
        <taxon>Duplodnaviria</taxon>
        <taxon>Heunggongvirae</taxon>
        <taxon>Uroviricota</taxon>
        <taxon>Caudoviricetes</taxon>
        <taxon>Arenbergviridae</taxon>
        <taxon>Wroclawvirus</taxon>
        <taxon>Wroclawvirus PA5oct</taxon>
    </lineage>
</organism>
<reference evidence="3" key="1">
    <citation type="journal article" date="2020" name="bioRxiv">
        <title>Integrative omics analysis of Pseudomonas aeruginosa virus PA5oct highlights the molecular complexity of jumbo phages.</title>
        <authorList>
            <person name="Lood C."/>
            <person name="Danis-Wlodarczyk K."/>
            <person name="Blasdel B.G."/>
            <person name="Jang H.B."/>
            <person name="Vandenheuvel D."/>
            <person name="Briers Y."/>
            <person name="Noben J.-P."/>
            <person name="van Noort V."/>
            <person name="Drulis-Kawa Z."/>
            <person name="Lavigne R."/>
        </authorList>
    </citation>
    <scope>NUCLEOTIDE SEQUENCE [LARGE SCALE GENOMIC DNA]</scope>
</reference>
<keyword evidence="1" id="KW-0812">Transmembrane</keyword>
<gene>
    <name evidence="2" type="ORF">EST35_0354</name>
</gene>
<evidence type="ECO:0000313" key="3">
    <source>
        <dbReference type="Proteomes" id="UP000316733"/>
    </source>
</evidence>
<dbReference type="Proteomes" id="UP000316733">
    <property type="component" value="Segment"/>
</dbReference>
<protein>
    <submittedName>
        <fullName evidence="2">Uncharacterized protein</fullName>
    </submittedName>
</protein>
<evidence type="ECO:0000256" key="1">
    <source>
        <dbReference type="SAM" id="Phobius"/>
    </source>
</evidence>
<keyword evidence="1" id="KW-1133">Transmembrane helix</keyword>